<protein>
    <recommendedName>
        <fullName evidence="3">Rhodopsin domain-containing protein</fullName>
    </recommendedName>
</protein>
<dbReference type="PANTHER" id="PTHR39614">
    <property type="entry name" value="INTEGRAL MEMBRANE PROTEIN"/>
    <property type="match status" value="1"/>
</dbReference>
<feature type="transmembrane region" description="Helical" evidence="2">
    <location>
        <begin position="25"/>
        <end position="48"/>
    </location>
</feature>
<feature type="region of interest" description="Disordered" evidence="1">
    <location>
        <begin position="296"/>
        <end position="316"/>
    </location>
</feature>
<keyword evidence="2" id="KW-0472">Membrane</keyword>
<evidence type="ECO:0000256" key="2">
    <source>
        <dbReference type="SAM" id="Phobius"/>
    </source>
</evidence>
<dbReference type="AlphaFoldDB" id="A0A1L9PHD7"/>
<feature type="compositionally biased region" description="Polar residues" evidence="1">
    <location>
        <begin position="301"/>
        <end position="312"/>
    </location>
</feature>
<feature type="transmembrane region" description="Helical" evidence="2">
    <location>
        <begin position="212"/>
        <end position="233"/>
    </location>
</feature>
<dbReference type="EMBL" id="KV878127">
    <property type="protein sequence ID" value="OJJ00876.1"/>
    <property type="molecule type" value="Genomic_DNA"/>
</dbReference>
<sequence length="372" mass="41275">MSSSSTYPPGIRSPLATDNENNHSGLIVVITSFYLVLTLFSISARLFTLHRKRLVQLDDFVFAFLVIISFCQLSVVLRQVHYGWGTRGGPSTLETRESMLKTGYAADILSIVALGSSKIATCLFYEALFSQLQRRIIRTVLTAVIVWTLMSIFLVAIRCSSHPWRDITDQCSSLYPRWQAITGLDITTEVLLVAYSGWAIHNVRIPLRKQIMVFLALGCRIVLVPLSALRLHYTKSQLTSSTPILSGAYTTTTTEIYLSLSIVCLVTSSMKFIIAVYEDQDGISYTDGSAKWTWKSKEPVSTDSSNPKSPSYSLGAGDRARLVKDSAGDPGSSSGGLKILRSVQWSVEDEAIELDERRAGAPARPFYEQLRY</sequence>
<evidence type="ECO:0000313" key="5">
    <source>
        <dbReference type="Proteomes" id="UP000184073"/>
    </source>
</evidence>
<organism evidence="4 5">
    <name type="scientific">Aspergillus versicolor CBS 583.65</name>
    <dbReference type="NCBI Taxonomy" id="1036611"/>
    <lineage>
        <taxon>Eukaryota</taxon>
        <taxon>Fungi</taxon>
        <taxon>Dikarya</taxon>
        <taxon>Ascomycota</taxon>
        <taxon>Pezizomycotina</taxon>
        <taxon>Eurotiomycetes</taxon>
        <taxon>Eurotiomycetidae</taxon>
        <taxon>Eurotiales</taxon>
        <taxon>Aspergillaceae</taxon>
        <taxon>Aspergillus</taxon>
        <taxon>Aspergillus subgen. Nidulantes</taxon>
    </lineage>
</organism>
<keyword evidence="2" id="KW-0812">Transmembrane</keyword>
<feature type="domain" description="Rhodopsin" evidence="3">
    <location>
        <begin position="48"/>
        <end position="273"/>
    </location>
</feature>
<evidence type="ECO:0000259" key="3">
    <source>
        <dbReference type="Pfam" id="PF20684"/>
    </source>
</evidence>
<dbReference type="STRING" id="1036611.A0A1L9PHD7"/>
<reference evidence="5" key="1">
    <citation type="journal article" date="2017" name="Genome Biol.">
        <title>Comparative genomics reveals high biological diversity and specific adaptations in the industrially and medically important fungal genus Aspergillus.</title>
        <authorList>
            <person name="de Vries R.P."/>
            <person name="Riley R."/>
            <person name="Wiebenga A."/>
            <person name="Aguilar-Osorio G."/>
            <person name="Amillis S."/>
            <person name="Uchima C.A."/>
            <person name="Anderluh G."/>
            <person name="Asadollahi M."/>
            <person name="Askin M."/>
            <person name="Barry K."/>
            <person name="Battaglia E."/>
            <person name="Bayram O."/>
            <person name="Benocci T."/>
            <person name="Braus-Stromeyer S.A."/>
            <person name="Caldana C."/>
            <person name="Canovas D."/>
            <person name="Cerqueira G.C."/>
            <person name="Chen F."/>
            <person name="Chen W."/>
            <person name="Choi C."/>
            <person name="Clum A."/>
            <person name="Dos Santos R.A."/>
            <person name="Damasio A.R."/>
            <person name="Diallinas G."/>
            <person name="Emri T."/>
            <person name="Fekete E."/>
            <person name="Flipphi M."/>
            <person name="Freyberg S."/>
            <person name="Gallo A."/>
            <person name="Gournas C."/>
            <person name="Habgood R."/>
            <person name="Hainaut M."/>
            <person name="Harispe M.L."/>
            <person name="Henrissat B."/>
            <person name="Hilden K.S."/>
            <person name="Hope R."/>
            <person name="Hossain A."/>
            <person name="Karabika E."/>
            <person name="Karaffa L."/>
            <person name="Karanyi Z."/>
            <person name="Krasevec N."/>
            <person name="Kuo A."/>
            <person name="Kusch H."/>
            <person name="LaButti K."/>
            <person name="Lagendijk E.L."/>
            <person name="Lapidus A."/>
            <person name="Levasseur A."/>
            <person name="Lindquist E."/>
            <person name="Lipzen A."/>
            <person name="Logrieco A.F."/>
            <person name="MacCabe A."/>
            <person name="Maekelae M.R."/>
            <person name="Malavazi I."/>
            <person name="Melin P."/>
            <person name="Meyer V."/>
            <person name="Mielnichuk N."/>
            <person name="Miskei M."/>
            <person name="Molnar A.P."/>
            <person name="Mule G."/>
            <person name="Ngan C.Y."/>
            <person name="Orejas M."/>
            <person name="Orosz E."/>
            <person name="Ouedraogo J.P."/>
            <person name="Overkamp K.M."/>
            <person name="Park H.-S."/>
            <person name="Perrone G."/>
            <person name="Piumi F."/>
            <person name="Punt P.J."/>
            <person name="Ram A.F."/>
            <person name="Ramon A."/>
            <person name="Rauscher S."/>
            <person name="Record E."/>
            <person name="Riano-Pachon D.M."/>
            <person name="Robert V."/>
            <person name="Roehrig J."/>
            <person name="Ruller R."/>
            <person name="Salamov A."/>
            <person name="Salih N.S."/>
            <person name="Samson R.A."/>
            <person name="Sandor E."/>
            <person name="Sanguinetti M."/>
            <person name="Schuetze T."/>
            <person name="Sepcic K."/>
            <person name="Shelest E."/>
            <person name="Sherlock G."/>
            <person name="Sophianopoulou V."/>
            <person name="Squina F.M."/>
            <person name="Sun H."/>
            <person name="Susca A."/>
            <person name="Todd R.B."/>
            <person name="Tsang A."/>
            <person name="Unkles S.E."/>
            <person name="van de Wiele N."/>
            <person name="van Rossen-Uffink D."/>
            <person name="Oliveira J.V."/>
            <person name="Vesth T.C."/>
            <person name="Visser J."/>
            <person name="Yu J.-H."/>
            <person name="Zhou M."/>
            <person name="Andersen M.R."/>
            <person name="Archer D.B."/>
            <person name="Baker S.E."/>
            <person name="Benoit I."/>
            <person name="Brakhage A.A."/>
            <person name="Braus G.H."/>
            <person name="Fischer R."/>
            <person name="Frisvad J.C."/>
            <person name="Goldman G.H."/>
            <person name="Houbraken J."/>
            <person name="Oakley B."/>
            <person name="Pocsi I."/>
            <person name="Scazzocchio C."/>
            <person name="Seiboth B."/>
            <person name="vanKuyk P.A."/>
            <person name="Wortman J."/>
            <person name="Dyer P.S."/>
            <person name="Grigoriev I.V."/>
        </authorList>
    </citation>
    <scope>NUCLEOTIDE SEQUENCE [LARGE SCALE GENOMIC DNA]</scope>
    <source>
        <strain evidence="5">CBS 583.65</strain>
    </source>
</reference>
<dbReference type="Pfam" id="PF20684">
    <property type="entry name" value="Fung_rhodopsin"/>
    <property type="match status" value="1"/>
</dbReference>
<dbReference type="PANTHER" id="PTHR39614:SF2">
    <property type="entry name" value="INTEGRAL MEMBRANE PROTEIN"/>
    <property type="match status" value="1"/>
</dbReference>
<feature type="transmembrane region" description="Helical" evidence="2">
    <location>
        <begin position="136"/>
        <end position="157"/>
    </location>
</feature>
<gene>
    <name evidence="4" type="ORF">ASPVEDRAFT_40381</name>
</gene>
<name>A0A1L9PHD7_ASPVE</name>
<dbReference type="Proteomes" id="UP000184073">
    <property type="component" value="Unassembled WGS sequence"/>
</dbReference>
<evidence type="ECO:0000256" key="1">
    <source>
        <dbReference type="SAM" id="MobiDB-lite"/>
    </source>
</evidence>
<feature type="transmembrane region" description="Helical" evidence="2">
    <location>
        <begin position="177"/>
        <end position="200"/>
    </location>
</feature>
<feature type="transmembrane region" description="Helical" evidence="2">
    <location>
        <begin position="60"/>
        <end position="84"/>
    </location>
</feature>
<feature type="transmembrane region" description="Helical" evidence="2">
    <location>
        <begin position="104"/>
        <end position="124"/>
    </location>
</feature>
<dbReference type="VEuPathDB" id="FungiDB:ASPVEDRAFT_40381"/>
<dbReference type="GeneID" id="63727656"/>
<proteinExistence type="predicted"/>
<dbReference type="RefSeq" id="XP_040666638.1">
    <property type="nucleotide sequence ID" value="XM_040812145.1"/>
</dbReference>
<keyword evidence="2" id="KW-1133">Transmembrane helix</keyword>
<dbReference type="InterPro" id="IPR049326">
    <property type="entry name" value="Rhodopsin_dom_fungi"/>
</dbReference>
<accession>A0A1L9PHD7</accession>
<evidence type="ECO:0000313" key="4">
    <source>
        <dbReference type="EMBL" id="OJJ00876.1"/>
    </source>
</evidence>
<keyword evidence="5" id="KW-1185">Reference proteome</keyword>
<dbReference type="OrthoDB" id="3918601at2759"/>